<evidence type="ECO:0000256" key="1">
    <source>
        <dbReference type="ARBA" id="ARBA00005417"/>
    </source>
</evidence>
<name>A0A0M6XWS8_9HYPH</name>
<dbReference type="InterPro" id="IPR017871">
    <property type="entry name" value="ABC_transporter-like_CS"/>
</dbReference>
<protein>
    <submittedName>
        <fullName evidence="6">Autoinducer 2 import ATP-binding protein LsrA</fullName>
        <ecNumber evidence="6">3.6.3.-</ecNumber>
    </submittedName>
</protein>
<dbReference type="EC" id="3.6.3.-" evidence="6"/>
<dbReference type="InterPro" id="IPR003439">
    <property type="entry name" value="ABC_transporter-like_ATP-bd"/>
</dbReference>
<dbReference type="STRING" id="187304.B0E33_26515"/>
<evidence type="ECO:0000256" key="3">
    <source>
        <dbReference type="ARBA" id="ARBA00022840"/>
    </source>
</evidence>
<dbReference type="PROSITE" id="PS50893">
    <property type="entry name" value="ABC_TRANSPORTER_2"/>
    <property type="match status" value="2"/>
</dbReference>
<dbReference type="EMBL" id="CXST01000001">
    <property type="protein sequence ID" value="CTQ42301.1"/>
    <property type="molecule type" value="Genomic_DNA"/>
</dbReference>
<keyword evidence="3 6" id="KW-0067">ATP-binding</keyword>
<dbReference type="AlphaFoldDB" id="A0A0M6XWS8"/>
<proteinExistence type="inferred from homology"/>
<dbReference type="InterPro" id="IPR050107">
    <property type="entry name" value="ABC_carbohydrate_import_ATPase"/>
</dbReference>
<reference evidence="7" key="1">
    <citation type="submission" date="2015-07" db="EMBL/GenBank/DDBJ databases">
        <authorList>
            <person name="Rodrigo-Torres Lidia"/>
            <person name="Arahal R.David."/>
        </authorList>
    </citation>
    <scope>NUCLEOTIDE SEQUENCE [LARGE SCALE GENOMIC DNA]</scope>
    <source>
        <strain evidence="7">CECT 4801</strain>
    </source>
</reference>
<dbReference type="SUPFAM" id="SSF52540">
    <property type="entry name" value="P-loop containing nucleoside triphosphate hydrolases"/>
    <property type="match status" value="2"/>
</dbReference>
<evidence type="ECO:0000256" key="2">
    <source>
        <dbReference type="ARBA" id="ARBA00022741"/>
    </source>
</evidence>
<dbReference type="PANTHER" id="PTHR43790:SF4">
    <property type="entry name" value="GUANOSINE IMPORT ATP-BINDING PROTEIN NUPO"/>
    <property type="match status" value="1"/>
</dbReference>
<evidence type="ECO:0000313" key="6">
    <source>
        <dbReference type="EMBL" id="CTQ42301.1"/>
    </source>
</evidence>
<feature type="domain" description="ABC transporter" evidence="5">
    <location>
        <begin position="29"/>
        <end position="260"/>
    </location>
</feature>
<dbReference type="InterPro" id="IPR003593">
    <property type="entry name" value="AAA+_ATPase"/>
</dbReference>
<keyword evidence="2" id="KW-0547">Nucleotide-binding</keyword>
<dbReference type="SMART" id="SM00382">
    <property type="entry name" value="AAA"/>
    <property type="match status" value="1"/>
</dbReference>
<keyword evidence="6" id="KW-0378">Hydrolase</keyword>
<dbReference type="Proteomes" id="UP000048926">
    <property type="component" value="Unassembled WGS sequence"/>
</dbReference>
<keyword evidence="7" id="KW-1185">Reference proteome</keyword>
<evidence type="ECO:0000256" key="4">
    <source>
        <dbReference type="SAM" id="MobiDB-lite"/>
    </source>
</evidence>
<dbReference type="GO" id="GO:0005524">
    <property type="term" value="F:ATP binding"/>
    <property type="evidence" value="ECO:0007669"/>
    <property type="project" value="UniProtKB-KW"/>
</dbReference>
<evidence type="ECO:0000313" key="7">
    <source>
        <dbReference type="Proteomes" id="UP000048926"/>
    </source>
</evidence>
<dbReference type="Pfam" id="PF00005">
    <property type="entry name" value="ABC_tran"/>
    <property type="match status" value="2"/>
</dbReference>
<dbReference type="PROSITE" id="PS00211">
    <property type="entry name" value="ABC_TRANSPORTER_1"/>
    <property type="match status" value="1"/>
</dbReference>
<dbReference type="CDD" id="cd03216">
    <property type="entry name" value="ABC_Carb_Monos_I"/>
    <property type="match status" value="1"/>
</dbReference>
<sequence>MGDGVAETETMTGDGGTARQSRSGKDTLLDARGLTKRFGDILANDRVDLVINKGEIHALLGENGAGKSTLVKMFYGSLEPDGGEILWQGQRVDIGNPAAARELGIGMVFQHFSLFEALTVAENIALALPNPGRMSELANRIQSVSRDYGLPLNPDDIVVDLPVGIRQRIEIVRCLLQEPQLIIMDEPTSVLTPQEADLLFLTLERLAKEGCAVLYISHRLEEVKRICHHATILRHGQVVRECDPTKETPASLASMMVGADVASVSASSQKPQIGETRLALKNLSAKAATPFATALNKVSLDLRAGEVVAIAGVAGNGQGELFDAISGEMPVAADMVVLDGKPCGNRNITWRRRQNAAFVPEERLGHGAVPGMKLSQNIVLTRHSTGDKLVSGFFVSNANAGKMEQRIKKSFDVRMSHDDPEARSLSGGNLQKFVVGRELDRKPGVLIVNQPTWGVDAGAAALIRQALIDLARSGSAVLVISQDLDEIFEIADRIAVISRGYLSAAEPTSDMNRERVGLLMAGGAEAQGEVA</sequence>
<gene>
    <name evidence="6" type="primary">lsrA</name>
    <name evidence="6" type="ORF">LAL4801_00727</name>
</gene>
<dbReference type="PANTHER" id="PTHR43790">
    <property type="entry name" value="CARBOHYDRATE TRANSPORT ATP-BINDING PROTEIN MG119-RELATED"/>
    <property type="match status" value="1"/>
</dbReference>
<comment type="similarity">
    <text evidence="1">Belongs to the ABC transporter superfamily.</text>
</comment>
<feature type="domain" description="ABC transporter" evidence="5">
    <location>
        <begin position="278"/>
        <end position="524"/>
    </location>
</feature>
<dbReference type="GO" id="GO:0016887">
    <property type="term" value="F:ATP hydrolysis activity"/>
    <property type="evidence" value="ECO:0007669"/>
    <property type="project" value="InterPro"/>
</dbReference>
<dbReference type="CDD" id="cd03215">
    <property type="entry name" value="ABC_Carb_Monos_II"/>
    <property type="match status" value="1"/>
</dbReference>
<feature type="region of interest" description="Disordered" evidence="4">
    <location>
        <begin position="1"/>
        <end position="24"/>
    </location>
</feature>
<accession>A0A0M6XWS8</accession>
<evidence type="ECO:0000259" key="5">
    <source>
        <dbReference type="PROSITE" id="PS50893"/>
    </source>
</evidence>
<organism evidence="6 7">
    <name type="scientific">Roseibium aggregatum</name>
    <dbReference type="NCBI Taxonomy" id="187304"/>
    <lineage>
        <taxon>Bacteria</taxon>
        <taxon>Pseudomonadati</taxon>
        <taxon>Pseudomonadota</taxon>
        <taxon>Alphaproteobacteria</taxon>
        <taxon>Hyphomicrobiales</taxon>
        <taxon>Stappiaceae</taxon>
        <taxon>Roseibium</taxon>
    </lineage>
</organism>
<dbReference type="InterPro" id="IPR027417">
    <property type="entry name" value="P-loop_NTPase"/>
</dbReference>
<dbReference type="Gene3D" id="3.40.50.300">
    <property type="entry name" value="P-loop containing nucleotide triphosphate hydrolases"/>
    <property type="match status" value="2"/>
</dbReference>